<comment type="function">
    <text evidence="2">Pyridoxal 5'-phosphate (PLP)-binding protein, which is involved in PLP homeostasis.</text>
</comment>
<comment type="cofactor">
    <cofactor evidence="3">
        <name>pyridoxal 5'-phosphate</name>
        <dbReference type="ChEBI" id="CHEBI:597326"/>
    </cofactor>
</comment>
<dbReference type="InterPro" id="IPR029066">
    <property type="entry name" value="PLP-binding_barrel"/>
</dbReference>
<dbReference type="OrthoDB" id="9804072at2"/>
<dbReference type="NCBIfam" id="TIGR00044">
    <property type="entry name" value="YggS family pyridoxal phosphate-dependent enzyme"/>
    <property type="match status" value="1"/>
</dbReference>
<proteinExistence type="inferred from homology"/>
<comment type="similarity">
    <text evidence="2 4">Belongs to the pyridoxal phosphate-binding protein YggS/PROSC family.</text>
</comment>
<dbReference type="PIRSF" id="PIRSF004848">
    <property type="entry name" value="YBL036c_PLPDEIII"/>
    <property type="match status" value="1"/>
</dbReference>
<dbReference type="RefSeq" id="WP_074201695.1">
    <property type="nucleotide sequence ID" value="NZ_FSRE01000003.1"/>
</dbReference>
<evidence type="ECO:0000259" key="5">
    <source>
        <dbReference type="Pfam" id="PF01168"/>
    </source>
</evidence>
<dbReference type="PANTHER" id="PTHR10146">
    <property type="entry name" value="PROLINE SYNTHETASE CO-TRANSCRIBED BACTERIAL HOMOLOG PROTEIN"/>
    <property type="match status" value="1"/>
</dbReference>
<dbReference type="InterPro" id="IPR011078">
    <property type="entry name" value="PyrdxlP_homeostasis"/>
</dbReference>
<reference evidence="7" key="1">
    <citation type="submission" date="2016-11" db="EMBL/GenBank/DDBJ databases">
        <authorList>
            <person name="Varghese N."/>
            <person name="Submissions S."/>
        </authorList>
    </citation>
    <scope>NUCLEOTIDE SEQUENCE [LARGE SCALE GENOMIC DNA]</scope>
    <source>
        <strain evidence="7">DSM 17737</strain>
    </source>
</reference>
<feature type="domain" description="Alanine racemase N-terminal" evidence="5">
    <location>
        <begin position="19"/>
        <end position="232"/>
    </location>
</feature>
<dbReference type="CDD" id="cd06824">
    <property type="entry name" value="PLPDE_III_Yggs_like"/>
    <property type="match status" value="1"/>
</dbReference>
<dbReference type="EMBL" id="FSRE01000003">
    <property type="protein sequence ID" value="SIO09567.1"/>
    <property type="molecule type" value="Genomic_DNA"/>
</dbReference>
<dbReference type="PROSITE" id="PS01211">
    <property type="entry name" value="UPF0001"/>
    <property type="match status" value="1"/>
</dbReference>
<evidence type="ECO:0000256" key="2">
    <source>
        <dbReference type="HAMAP-Rule" id="MF_02087"/>
    </source>
</evidence>
<evidence type="ECO:0000256" key="1">
    <source>
        <dbReference type="ARBA" id="ARBA00022898"/>
    </source>
</evidence>
<dbReference type="AlphaFoldDB" id="A0A1N6GQ30"/>
<keyword evidence="1 2" id="KW-0663">Pyridoxal phosphate</keyword>
<dbReference type="PANTHER" id="PTHR10146:SF14">
    <property type="entry name" value="PYRIDOXAL PHOSPHATE HOMEOSTASIS PROTEIN"/>
    <property type="match status" value="1"/>
</dbReference>
<dbReference type="FunFam" id="3.20.20.10:FF:000018">
    <property type="entry name" value="Pyridoxal phosphate homeostasis protein"/>
    <property type="match status" value="1"/>
</dbReference>
<sequence>MNLDPDQFESEARQRLETVQSRIARACEQAGRNPADITLLAVSKTKPIEMVNAYAKLGLKHFGENYVQEGVDKQMQRPDLCWHMIGPIQSNKTKLIAQHFDWVHSIDRLKIARRLNEQRPPEKGPLPVLIEVNTSGEASKAGVPPEQVEELAQAIAKMDSLQLRGLMTIPARSTTLEEQRSPFRMLRELLEQLNQRGLQLDTLSMGMSADLEAAILEGATIVRIGTDLFGPRDYGAQKQETPHKAG</sequence>
<protein>
    <recommendedName>
        <fullName evidence="2">Pyridoxal phosphate homeostasis protein</fullName>
        <shortName evidence="2">PLP homeostasis protein</shortName>
    </recommendedName>
</protein>
<dbReference type="Gene3D" id="3.20.20.10">
    <property type="entry name" value="Alanine racemase"/>
    <property type="match status" value="1"/>
</dbReference>
<keyword evidence="7" id="KW-1185">Reference proteome</keyword>
<evidence type="ECO:0000313" key="7">
    <source>
        <dbReference type="Proteomes" id="UP000198461"/>
    </source>
</evidence>
<dbReference type="SUPFAM" id="SSF51419">
    <property type="entry name" value="PLP-binding barrel"/>
    <property type="match status" value="1"/>
</dbReference>
<dbReference type="GO" id="GO:0030170">
    <property type="term" value="F:pyridoxal phosphate binding"/>
    <property type="evidence" value="ECO:0007669"/>
    <property type="project" value="UniProtKB-UniRule"/>
</dbReference>
<accession>A0A1N6GQ30</accession>
<evidence type="ECO:0000256" key="3">
    <source>
        <dbReference type="PIRSR" id="PIRSR004848-1"/>
    </source>
</evidence>
<feature type="modified residue" description="N6-(pyridoxal phosphate)lysine" evidence="2 3">
    <location>
        <position position="44"/>
    </location>
</feature>
<dbReference type="STRING" id="364032.SAMN05443662_1442"/>
<gene>
    <name evidence="6" type="ORF">SAMN05443662_1442</name>
</gene>
<dbReference type="Pfam" id="PF01168">
    <property type="entry name" value="Ala_racemase_N"/>
    <property type="match status" value="1"/>
</dbReference>
<evidence type="ECO:0000256" key="4">
    <source>
        <dbReference type="RuleBase" id="RU004514"/>
    </source>
</evidence>
<dbReference type="InterPro" id="IPR001608">
    <property type="entry name" value="Ala_racemase_N"/>
</dbReference>
<organism evidence="6 7">
    <name type="scientific">Sulfurivirga caldicuralii</name>
    <dbReference type="NCBI Taxonomy" id="364032"/>
    <lineage>
        <taxon>Bacteria</taxon>
        <taxon>Pseudomonadati</taxon>
        <taxon>Pseudomonadota</taxon>
        <taxon>Gammaproteobacteria</taxon>
        <taxon>Thiotrichales</taxon>
        <taxon>Piscirickettsiaceae</taxon>
        <taxon>Sulfurivirga</taxon>
    </lineage>
</organism>
<evidence type="ECO:0000313" key="6">
    <source>
        <dbReference type="EMBL" id="SIO09567.1"/>
    </source>
</evidence>
<name>A0A1N6GQ30_9GAMM</name>
<dbReference type="HAMAP" id="MF_02087">
    <property type="entry name" value="PLP_homeostasis"/>
    <property type="match status" value="1"/>
</dbReference>
<dbReference type="Proteomes" id="UP000198461">
    <property type="component" value="Unassembled WGS sequence"/>
</dbReference>